<organism evidence="10 12">
    <name type="scientific">Odoribacter splanchnicus</name>
    <dbReference type="NCBI Taxonomy" id="28118"/>
    <lineage>
        <taxon>Bacteria</taxon>
        <taxon>Pseudomonadati</taxon>
        <taxon>Bacteroidota</taxon>
        <taxon>Bacteroidia</taxon>
        <taxon>Bacteroidales</taxon>
        <taxon>Odoribacteraceae</taxon>
        <taxon>Odoribacter</taxon>
    </lineage>
</organism>
<name>A0A3D4ZBN2_9BACT</name>
<dbReference type="RefSeq" id="WP_013612982.1">
    <property type="nucleotide sequence ID" value="NZ_JABWDG010000010.1"/>
</dbReference>
<evidence type="ECO:0000313" key="7">
    <source>
        <dbReference type="EMBL" id="MCG4958322.1"/>
    </source>
</evidence>
<evidence type="ECO:0000256" key="5">
    <source>
        <dbReference type="ARBA" id="ARBA00023285"/>
    </source>
</evidence>
<dbReference type="AlphaFoldDB" id="A0A3D4ZBN2"/>
<keyword evidence="3 10" id="KW-0378">Hydrolase</keyword>
<dbReference type="EMBL" id="JAQMRD010000003">
    <property type="protein sequence ID" value="MDB9222025.1"/>
    <property type="molecule type" value="Genomic_DNA"/>
</dbReference>
<evidence type="ECO:0000256" key="4">
    <source>
        <dbReference type="ARBA" id="ARBA00022833"/>
    </source>
</evidence>
<keyword evidence="4" id="KW-0862">Zinc</keyword>
<dbReference type="InterPro" id="IPR002933">
    <property type="entry name" value="Peptidase_M20"/>
</dbReference>
<dbReference type="EMBL" id="QRYW01000028">
    <property type="protein sequence ID" value="RGV23478.1"/>
    <property type="molecule type" value="Genomic_DNA"/>
</dbReference>
<dbReference type="PROSITE" id="PS00758">
    <property type="entry name" value="ARGE_DAPE_CPG2_1"/>
    <property type="match status" value="1"/>
</dbReference>
<dbReference type="Pfam" id="PF01546">
    <property type="entry name" value="Peptidase_M20"/>
    <property type="match status" value="1"/>
</dbReference>
<dbReference type="InterPro" id="IPR011650">
    <property type="entry name" value="Peptidase_M20_dimer"/>
</dbReference>
<dbReference type="GeneID" id="61276034"/>
<comment type="cofactor">
    <cofactor evidence="1">
        <name>Zn(2+)</name>
        <dbReference type="ChEBI" id="CHEBI:29105"/>
    </cofactor>
</comment>
<dbReference type="OMA" id="PKYGWTD"/>
<dbReference type="Proteomes" id="UP001212263">
    <property type="component" value="Unassembled WGS sequence"/>
</dbReference>
<sequence length="346" mass="38012">METIELLKKMISIPSFSGNEERVADLMVATWVEHGYSAERSGNNVWVKSRNFDPVKPTILLDAHLDTVRPNGNWEKDPFTAVVEDGKLYGLGSNDTGGSVVAMMAAFLQLAEKKQAYNLVCLESAEEENTGKNGIQRIVGNLGKIDLALIGEPTGMQAAIAEKGLMVVDCVAKGKSGHAARNEGLNAIYEAISDIEWFRSYRFGKESPLLGKVKMTVTGIEAGTLHNVVPAECRFMVDIRVNEYYTNSDIYETIRRNVKSEVRPRSFSLNSSAIPIDHPIVLRCKDLGLKTYGSPTTSNQAVIPYPSLKIGPGDSARSHTADEYIGLDEIEEGIMLFVKLLDGFCF</sequence>
<keyword evidence="2" id="KW-0479">Metal-binding</keyword>
<protein>
    <submittedName>
        <fullName evidence="7">M20 family metallo-hydrolase</fullName>
    </submittedName>
    <submittedName>
        <fullName evidence="10">M20/M25/M40 family metallo-hydrolase</fullName>
    </submittedName>
</protein>
<dbReference type="Proteomes" id="UP000284434">
    <property type="component" value="Unassembled WGS sequence"/>
</dbReference>
<dbReference type="SUPFAM" id="SSF53187">
    <property type="entry name" value="Zn-dependent exopeptidases"/>
    <property type="match status" value="1"/>
</dbReference>
<dbReference type="CDD" id="cd05651">
    <property type="entry name" value="M20_ArgE_DapE-like"/>
    <property type="match status" value="1"/>
</dbReference>
<dbReference type="InterPro" id="IPR036264">
    <property type="entry name" value="Bact_exopeptidase_dim_dom"/>
</dbReference>
<dbReference type="EMBL" id="JAKNDN010000001">
    <property type="protein sequence ID" value="MCG4958322.1"/>
    <property type="molecule type" value="Genomic_DNA"/>
</dbReference>
<comment type="caution">
    <text evidence="10">The sequence shown here is derived from an EMBL/GenBank/DDBJ whole genome shotgun (WGS) entry which is preliminary data.</text>
</comment>
<gene>
    <name evidence="9" type="ORF">DWW24_13380</name>
    <name evidence="10" type="ORF">DXA53_00410</name>
    <name evidence="7" type="ORF">L0P03_00420</name>
    <name evidence="8" type="ORF">PN645_03275</name>
</gene>
<dbReference type="EMBL" id="QSCO01000001">
    <property type="protein sequence ID" value="RGY09796.1"/>
    <property type="molecule type" value="Genomic_DNA"/>
</dbReference>
<dbReference type="InterPro" id="IPR050072">
    <property type="entry name" value="Peptidase_M20A"/>
</dbReference>
<reference evidence="11 12" key="1">
    <citation type="submission" date="2018-08" db="EMBL/GenBank/DDBJ databases">
        <title>A genome reference for cultivated species of the human gut microbiota.</title>
        <authorList>
            <person name="Zou Y."/>
            <person name="Xue W."/>
            <person name="Luo G."/>
        </authorList>
    </citation>
    <scope>NUCLEOTIDE SEQUENCE [LARGE SCALE GENOMIC DNA]</scope>
    <source>
        <strain evidence="9 11">AF14-6AC</strain>
        <strain evidence="10 12">OF03-11</strain>
    </source>
</reference>
<dbReference type="Proteomes" id="UP001199750">
    <property type="component" value="Unassembled WGS sequence"/>
</dbReference>
<evidence type="ECO:0000313" key="12">
    <source>
        <dbReference type="Proteomes" id="UP000284434"/>
    </source>
</evidence>
<dbReference type="Pfam" id="PF07687">
    <property type="entry name" value="M20_dimer"/>
    <property type="match status" value="1"/>
</dbReference>
<dbReference type="PANTHER" id="PTHR43808">
    <property type="entry name" value="ACETYLORNITHINE DEACETYLASE"/>
    <property type="match status" value="1"/>
</dbReference>
<reference evidence="8" key="3">
    <citation type="submission" date="2023-01" db="EMBL/GenBank/DDBJ databases">
        <title>Human gut microbiome strain richness.</title>
        <authorList>
            <person name="Chen-Liaw A."/>
        </authorList>
    </citation>
    <scope>NUCLEOTIDE SEQUENCE</scope>
    <source>
        <strain evidence="8">RTP21484st1_B7_RTP21484_190118</strain>
    </source>
</reference>
<reference evidence="7" key="2">
    <citation type="submission" date="2022-01" db="EMBL/GenBank/DDBJ databases">
        <title>Collection of gut derived symbiotic bacterial strains cultured from healthy donors.</title>
        <authorList>
            <person name="Lin H."/>
            <person name="Kohout C."/>
            <person name="Waligurski E."/>
            <person name="Pamer E.G."/>
        </authorList>
    </citation>
    <scope>NUCLEOTIDE SEQUENCE</scope>
    <source>
        <strain evidence="7">DFI.1.149</strain>
    </source>
</reference>
<evidence type="ECO:0000313" key="11">
    <source>
        <dbReference type="Proteomes" id="UP000283426"/>
    </source>
</evidence>
<dbReference type="SUPFAM" id="SSF55031">
    <property type="entry name" value="Bacterial exopeptidase dimerisation domain"/>
    <property type="match status" value="1"/>
</dbReference>
<accession>A0A3D4ZBN2</accession>
<evidence type="ECO:0000313" key="9">
    <source>
        <dbReference type="EMBL" id="RGV23478.1"/>
    </source>
</evidence>
<dbReference type="PANTHER" id="PTHR43808:SF31">
    <property type="entry name" value="N-ACETYL-L-CITRULLINE DEACETYLASE"/>
    <property type="match status" value="1"/>
</dbReference>
<evidence type="ECO:0000256" key="2">
    <source>
        <dbReference type="ARBA" id="ARBA00022723"/>
    </source>
</evidence>
<dbReference type="GO" id="GO:0008777">
    <property type="term" value="F:acetylornithine deacetylase activity"/>
    <property type="evidence" value="ECO:0007669"/>
    <property type="project" value="TreeGrafter"/>
</dbReference>
<dbReference type="GO" id="GO:0006526">
    <property type="term" value="P:L-arginine biosynthetic process"/>
    <property type="evidence" value="ECO:0007669"/>
    <property type="project" value="TreeGrafter"/>
</dbReference>
<evidence type="ECO:0000313" key="10">
    <source>
        <dbReference type="EMBL" id="RGY09796.1"/>
    </source>
</evidence>
<dbReference type="Gene3D" id="3.30.70.360">
    <property type="match status" value="1"/>
</dbReference>
<dbReference type="Proteomes" id="UP000283426">
    <property type="component" value="Unassembled WGS sequence"/>
</dbReference>
<evidence type="ECO:0000256" key="3">
    <source>
        <dbReference type="ARBA" id="ARBA00022801"/>
    </source>
</evidence>
<evidence type="ECO:0000313" key="8">
    <source>
        <dbReference type="EMBL" id="MDB9222025.1"/>
    </source>
</evidence>
<keyword evidence="5" id="KW-0170">Cobalt</keyword>
<feature type="domain" description="Peptidase M20 dimerisation" evidence="6">
    <location>
        <begin position="160"/>
        <end position="262"/>
    </location>
</feature>
<evidence type="ECO:0000259" key="6">
    <source>
        <dbReference type="Pfam" id="PF07687"/>
    </source>
</evidence>
<proteinExistence type="predicted"/>
<dbReference type="GO" id="GO:0046872">
    <property type="term" value="F:metal ion binding"/>
    <property type="evidence" value="ECO:0007669"/>
    <property type="project" value="UniProtKB-KW"/>
</dbReference>
<dbReference type="InterPro" id="IPR001261">
    <property type="entry name" value="ArgE/DapE_CS"/>
</dbReference>
<dbReference type="Gene3D" id="3.40.630.10">
    <property type="entry name" value="Zn peptidases"/>
    <property type="match status" value="1"/>
</dbReference>
<evidence type="ECO:0000256" key="1">
    <source>
        <dbReference type="ARBA" id="ARBA00001947"/>
    </source>
</evidence>